<reference evidence="2" key="1">
    <citation type="submission" date="2021-03" db="EMBL/GenBank/DDBJ databases">
        <title>Complete Genome of Pseudoalteromonas xiamenensis STKMTI.2, a new potential marine bacterium producing anti-Vibrio compounds.</title>
        <authorList>
            <person name="Handayani D.P."/>
            <person name="Isnansetyo A."/>
            <person name="Istiqomah I."/>
            <person name="Jumina J."/>
        </authorList>
    </citation>
    <scope>NUCLEOTIDE SEQUENCE</scope>
    <source>
        <strain evidence="2">STKMTI.2</strain>
        <plasmid evidence="2">unnamed5</plasmid>
    </source>
</reference>
<keyword evidence="2" id="KW-0614">Plasmid</keyword>
<feature type="domain" description="Endonuclease GajA/Old nuclease/RecF-like AAA" evidence="1">
    <location>
        <begin position="1"/>
        <end position="86"/>
    </location>
</feature>
<name>A0A975DKL7_9GAMM</name>
<keyword evidence="3" id="KW-1185">Reference proteome</keyword>
<dbReference type="Pfam" id="PF13175">
    <property type="entry name" value="AAA_15"/>
    <property type="match status" value="1"/>
</dbReference>
<evidence type="ECO:0000313" key="2">
    <source>
        <dbReference type="EMBL" id="QTH73473.1"/>
    </source>
</evidence>
<dbReference type="SUPFAM" id="SSF52540">
    <property type="entry name" value="P-loop containing nucleoside triphosphate hydrolases"/>
    <property type="match status" value="1"/>
</dbReference>
<dbReference type="AlphaFoldDB" id="A0A975DKL7"/>
<dbReference type="Gene3D" id="3.40.1360.10">
    <property type="match status" value="1"/>
</dbReference>
<dbReference type="EMBL" id="CP072135">
    <property type="protein sequence ID" value="QTH73473.1"/>
    <property type="molecule type" value="Genomic_DNA"/>
</dbReference>
<proteinExistence type="predicted"/>
<dbReference type="Gene3D" id="3.40.50.300">
    <property type="entry name" value="P-loop containing nucleotide triphosphate hydrolases"/>
    <property type="match status" value="1"/>
</dbReference>
<dbReference type="InterPro" id="IPR041685">
    <property type="entry name" value="AAA_GajA/Old/RecF-like"/>
</dbReference>
<dbReference type="PANTHER" id="PTHR43581:SF2">
    <property type="entry name" value="EXCINUCLEASE ATPASE SUBUNIT"/>
    <property type="match status" value="1"/>
</dbReference>
<protein>
    <submittedName>
        <fullName evidence="2">AAA family ATPase</fullName>
    </submittedName>
</protein>
<dbReference type="PANTHER" id="PTHR43581">
    <property type="entry name" value="ATP/GTP PHOSPHATASE"/>
    <property type="match status" value="1"/>
</dbReference>
<dbReference type="InterPro" id="IPR027417">
    <property type="entry name" value="P-loop_NTPase"/>
</dbReference>
<sequence>MYIEKLELKNFKAFKKLEYTCNENFNVIVGENNIGKSTIFEALNLWKFAYDRLIQERDKTRFYKAASNYYLPFSELNQIRLVDDNDLLYKTNTPSASITVTIREGEESFSLKIRFEKPGIKNAYIRFFNSDRFSEFERFADFVRPKSCSLKNAIFIYQTRPISTIGRSEPFYNNGQIEKKISIGKSHDVLRNKVLKTENSQVRVSERFDKLESRLERVLQKRYQIRFKNKNRTDDEYVRITAECAEHKELEISMMGSGFLQILEIFSTIEYIESHVDGICLILIDEPDSHIHSDLQSYLIDELKNHADSQILVISHNDRLVSKVDEGELFYLNNAVKELGKLDPLLISDFHKVKTGLASILEELSAEDTRPIILTEGKSDKKILDTAWAKLNPGIPMPFKIISSGIQIEEDRRTGSAETVRRSLEYLSTLTDRKIIGLFDNDREGNEQFRGLNRQIFNPHDLALSSRKHLTKNIFGLLLIVPEFRADFVTQTSLTQRYLVIEHLFENEILEQYNMKGENILQTNVFEISGNKNDFSHACVNFERGAFREFQQLFDKFEELNGEA</sequence>
<dbReference type="InterPro" id="IPR051396">
    <property type="entry name" value="Bact_Antivir_Def_Nuclease"/>
</dbReference>
<gene>
    <name evidence="2" type="ORF">J5O05_18440</name>
</gene>
<organism evidence="2 3">
    <name type="scientific">Pseudoalteromonas xiamenensis</name>
    <dbReference type="NCBI Taxonomy" id="882626"/>
    <lineage>
        <taxon>Bacteria</taxon>
        <taxon>Pseudomonadati</taxon>
        <taxon>Pseudomonadota</taxon>
        <taxon>Gammaproteobacteria</taxon>
        <taxon>Alteromonadales</taxon>
        <taxon>Pseudoalteromonadaceae</taxon>
        <taxon>Pseudoalteromonas</taxon>
    </lineage>
</organism>
<dbReference type="KEGG" id="pxi:J5O05_18440"/>
<geneLocation type="plasmid" evidence="2 3">
    <name>unnamed5</name>
</geneLocation>
<dbReference type="RefSeq" id="WP_208845085.1">
    <property type="nucleotide sequence ID" value="NZ_CP072135.1"/>
</dbReference>
<evidence type="ECO:0000313" key="3">
    <source>
        <dbReference type="Proteomes" id="UP000664904"/>
    </source>
</evidence>
<evidence type="ECO:0000259" key="1">
    <source>
        <dbReference type="Pfam" id="PF13175"/>
    </source>
</evidence>
<accession>A0A975DKL7</accession>
<dbReference type="Proteomes" id="UP000664904">
    <property type="component" value="Plasmid unnamed5"/>
</dbReference>